<dbReference type="AlphaFoldDB" id="A0A5D8QDS0"/>
<feature type="domain" description="DNA-directed DNA polymerase family A palm" evidence="4">
    <location>
        <begin position="373"/>
        <end position="627"/>
    </location>
</feature>
<dbReference type="SUPFAM" id="SSF56672">
    <property type="entry name" value="DNA/RNA polymerases"/>
    <property type="match status" value="1"/>
</dbReference>
<dbReference type="EC" id="2.7.7.7" evidence="1"/>
<dbReference type="InterPro" id="IPR002298">
    <property type="entry name" value="DNA_polymerase_A"/>
</dbReference>
<dbReference type="GO" id="GO:0006261">
    <property type="term" value="P:DNA-templated DNA replication"/>
    <property type="evidence" value="ECO:0007669"/>
    <property type="project" value="InterPro"/>
</dbReference>
<dbReference type="CDD" id="cd08642">
    <property type="entry name" value="DNA_pol_A_pol_I_A"/>
    <property type="match status" value="1"/>
</dbReference>
<gene>
    <name evidence="5" type="ORF">FWJ32_07055</name>
</gene>
<evidence type="ECO:0000256" key="2">
    <source>
        <dbReference type="ARBA" id="ARBA00022705"/>
    </source>
</evidence>
<dbReference type="RefSeq" id="WP_149545260.1">
    <property type="nucleotide sequence ID" value="NZ_VTPS01000009.1"/>
</dbReference>
<dbReference type="PANTHER" id="PTHR10133:SF27">
    <property type="entry name" value="DNA POLYMERASE NU"/>
    <property type="match status" value="1"/>
</dbReference>
<evidence type="ECO:0000259" key="4">
    <source>
        <dbReference type="SMART" id="SM00482"/>
    </source>
</evidence>
<sequence>MKHLSIDLETFSSIDINKAGLYRYVQSPDFQILLFAFAFDDDPVQVVDLAQGEKIPQHVISALWDPNIIKHAYNASFEWYCLSKFFSISNPEAWLPQWQDTMLHGLYCGYTAGLAATGAALGLPEDKKKMSIGQALIRTFCVPCKPTKSNGYRTRTLPHHEPEKWKLFKQYNVQDVVTEREIEHRLSAFPVPEQEQKLWRLDQQINNYGVMVDQDLIEGALYCSEKITDELMNEAIKISGLDNPKSVQQLSQWLEEETEEEIPNLQKDTVKNLIKTTEDEKVKRMLEIRQELSKTSVKKYTAMKEAVCDDGRIRGLLQFYGANRTGRWAGRLVQVQNLPRNYLETLSHARDCVKYKKVDALKIVYGSIPDTLSQLIRTAFIPSPGHILIDADFSAIEARVVAWLAGEQWRLDVFNTHGKIYEASASQMFGVPIEKIVKGNPEYVLRQKGKVAELALGYQGSVGALIKMGALNMGLTEEELPEIVQRWRSSNKRIVDLWYAVENAALSVIRTGQPVGIKNLLFAREGNYNTGQDFLTITLPSGRKLFYVKPFIAQNDRGQDALYYHGMNQNSKKWETVSTYGGKLVENITQAVARDCLAESLMRLTAAGYKIVFHVHDEVVLDVPEEKADLNQVCEIMGQPIPWAPGLPLKADGFITKYFRKD</sequence>
<evidence type="ECO:0000313" key="5">
    <source>
        <dbReference type="EMBL" id="TZE81986.1"/>
    </source>
</evidence>
<dbReference type="InterPro" id="IPR001098">
    <property type="entry name" value="DNA-dir_DNA_pol_A_palm_dom"/>
</dbReference>
<dbReference type="GO" id="GO:0006302">
    <property type="term" value="P:double-strand break repair"/>
    <property type="evidence" value="ECO:0007669"/>
    <property type="project" value="TreeGrafter"/>
</dbReference>
<accession>A0A5D8QDS0</accession>
<organism evidence="5 6">
    <name type="scientific">Calorimonas adulescens</name>
    <dbReference type="NCBI Taxonomy" id="2606906"/>
    <lineage>
        <taxon>Bacteria</taxon>
        <taxon>Bacillati</taxon>
        <taxon>Bacillota</taxon>
        <taxon>Clostridia</taxon>
        <taxon>Thermoanaerobacterales</taxon>
        <taxon>Thermoanaerobacteraceae</taxon>
        <taxon>Calorimonas</taxon>
    </lineage>
</organism>
<dbReference type="SUPFAM" id="SSF53098">
    <property type="entry name" value="Ribonuclease H-like"/>
    <property type="match status" value="1"/>
</dbReference>
<keyword evidence="2" id="KW-0235">DNA replication</keyword>
<protein>
    <recommendedName>
        <fullName evidence="1">DNA-directed DNA polymerase</fullName>
        <ecNumber evidence="1">2.7.7.7</ecNumber>
    </recommendedName>
</protein>
<keyword evidence="6" id="KW-1185">Reference proteome</keyword>
<dbReference type="InterPro" id="IPR043502">
    <property type="entry name" value="DNA/RNA_pol_sf"/>
</dbReference>
<dbReference type="PANTHER" id="PTHR10133">
    <property type="entry name" value="DNA POLYMERASE I"/>
    <property type="match status" value="1"/>
</dbReference>
<dbReference type="Proteomes" id="UP000322976">
    <property type="component" value="Unassembled WGS sequence"/>
</dbReference>
<dbReference type="SMART" id="SM00482">
    <property type="entry name" value="POLAc"/>
    <property type="match status" value="1"/>
</dbReference>
<dbReference type="Gene3D" id="1.10.150.20">
    <property type="entry name" value="5' to 3' exonuclease, C-terminal subdomain"/>
    <property type="match status" value="1"/>
</dbReference>
<comment type="caution">
    <text evidence="5">The sequence shown here is derived from an EMBL/GenBank/DDBJ whole genome shotgun (WGS) entry which is preliminary data.</text>
</comment>
<reference evidence="5 6" key="1">
    <citation type="submission" date="2019-08" db="EMBL/GenBank/DDBJ databases">
        <title>Calorimonas adulescens gen. nov., sp. nov., an anaerobic thermophilic bacterium from Sakhalin hot spring.</title>
        <authorList>
            <person name="Khomyakova M.A."/>
            <person name="Merkel A.Y."/>
            <person name="Novikov A."/>
            <person name="Bonch-Osmolovskaya E.A."/>
            <person name="Slobodkin A.I."/>
        </authorList>
    </citation>
    <scope>NUCLEOTIDE SEQUENCE [LARGE SCALE GENOMIC DNA]</scope>
    <source>
        <strain evidence="5 6">A05MB</strain>
    </source>
</reference>
<evidence type="ECO:0000313" key="6">
    <source>
        <dbReference type="Proteomes" id="UP000322976"/>
    </source>
</evidence>
<evidence type="ECO:0000256" key="3">
    <source>
        <dbReference type="ARBA" id="ARBA00049244"/>
    </source>
</evidence>
<evidence type="ECO:0000256" key="1">
    <source>
        <dbReference type="ARBA" id="ARBA00012417"/>
    </source>
</evidence>
<dbReference type="InterPro" id="IPR012337">
    <property type="entry name" value="RNaseH-like_sf"/>
</dbReference>
<proteinExistence type="predicted"/>
<dbReference type="Pfam" id="PF00476">
    <property type="entry name" value="DNA_pol_A"/>
    <property type="match status" value="1"/>
</dbReference>
<dbReference type="EMBL" id="VTPS01000009">
    <property type="protein sequence ID" value="TZE81986.1"/>
    <property type="molecule type" value="Genomic_DNA"/>
</dbReference>
<dbReference type="GO" id="GO:0003677">
    <property type="term" value="F:DNA binding"/>
    <property type="evidence" value="ECO:0007669"/>
    <property type="project" value="InterPro"/>
</dbReference>
<name>A0A5D8QDS0_9THEO</name>
<dbReference type="GO" id="GO:0003887">
    <property type="term" value="F:DNA-directed DNA polymerase activity"/>
    <property type="evidence" value="ECO:0007669"/>
    <property type="project" value="UniProtKB-EC"/>
</dbReference>
<comment type="catalytic activity">
    <reaction evidence="3">
        <text>DNA(n) + a 2'-deoxyribonucleoside 5'-triphosphate = DNA(n+1) + diphosphate</text>
        <dbReference type="Rhea" id="RHEA:22508"/>
        <dbReference type="Rhea" id="RHEA-COMP:17339"/>
        <dbReference type="Rhea" id="RHEA-COMP:17340"/>
        <dbReference type="ChEBI" id="CHEBI:33019"/>
        <dbReference type="ChEBI" id="CHEBI:61560"/>
        <dbReference type="ChEBI" id="CHEBI:173112"/>
        <dbReference type="EC" id="2.7.7.7"/>
    </reaction>
</comment>